<dbReference type="InterPro" id="IPR036291">
    <property type="entry name" value="NAD(P)-bd_dom_sf"/>
</dbReference>
<evidence type="ECO:0000256" key="3">
    <source>
        <dbReference type="SAM" id="MobiDB-lite"/>
    </source>
</evidence>
<keyword evidence="2" id="KW-0119">Carbohydrate metabolism</keyword>
<dbReference type="KEGG" id="aser:Asera_59330"/>
<dbReference type="PANTHER" id="PTHR43103">
    <property type="entry name" value="NUCLEOSIDE-DIPHOSPHATE-SUGAR EPIMERASE"/>
    <property type="match status" value="1"/>
</dbReference>
<protein>
    <submittedName>
        <fullName evidence="5">NAD-dependent dehydratase</fullName>
    </submittedName>
</protein>
<proteinExistence type="predicted"/>
<dbReference type="Gene3D" id="3.40.50.720">
    <property type="entry name" value="NAD(P)-binding Rossmann-like Domain"/>
    <property type="match status" value="1"/>
</dbReference>
<evidence type="ECO:0000259" key="4">
    <source>
        <dbReference type="Pfam" id="PF01370"/>
    </source>
</evidence>
<feature type="domain" description="NAD-dependent epimerase/dehydratase" evidence="4">
    <location>
        <begin position="3"/>
        <end position="162"/>
    </location>
</feature>
<accession>A0A810LAC1</accession>
<evidence type="ECO:0000313" key="6">
    <source>
        <dbReference type="Proteomes" id="UP000680750"/>
    </source>
</evidence>
<name>A0A810LAC1_9ACTN</name>
<dbReference type="RefSeq" id="WP_051801325.1">
    <property type="nucleotide sequence ID" value="NZ_AP023354.1"/>
</dbReference>
<dbReference type="Proteomes" id="UP000680750">
    <property type="component" value="Chromosome"/>
</dbReference>
<feature type="region of interest" description="Disordered" evidence="3">
    <location>
        <begin position="227"/>
        <end position="247"/>
    </location>
</feature>
<dbReference type="InterPro" id="IPR001509">
    <property type="entry name" value="Epimerase_deHydtase"/>
</dbReference>
<evidence type="ECO:0000256" key="1">
    <source>
        <dbReference type="ARBA" id="ARBA00022857"/>
    </source>
</evidence>
<evidence type="ECO:0000313" key="5">
    <source>
        <dbReference type="EMBL" id="BCJ31825.1"/>
    </source>
</evidence>
<reference evidence="5" key="1">
    <citation type="submission" date="2020-08" db="EMBL/GenBank/DDBJ databases">
        <title>Whole genome shotgun sequence of Actinocatenispora sera NBRC 101916.</title>
        <authorList>
            <person name="Komaki H."/>
            <person name="Tamura T."/>
        </authorList>
    </citation>
    <scope>NUCLEOTIDE SEQUENCE</scope>
    <source>
        <strain evidence="5">NBRC 101916</strain>
    </source>
</reference>
<dbReference type="Pfam" id="PF01370">
    <property type="entry name" value="Epimerase"/>
    <property type="match status" value="1"/>
</dbReference>
<dbReference type="OrthoDB" id="8770295at2"/>
<keyword evidence="6" id="KW-1185">Reference proteome</keyword>
<dbReference type="AlphaFoldDB" id="A0A810LAC1"/>
<dbReference type="EMBL" id="AP023354">
    <property type="protein sequence ID" value="BCJ31825.1"/>
    <property type="molecule type" value="Genomic_DNA"/>
</dbReference>
<organism evidence="5 6">
    <name type="scientific">Actinocatenispora sera</name>
    <dbReference type="NCBI Taxonomy" id="390989"/>
    <lineage>
        <taxon>Bacteria</taxon>
        <taxon>Bacillati</taxon>
        <taxon>Actinomycetota</taxon>
        <taxon>Actinomycetes</taxon>
        <taxon>Micromonosporales</taxon>
        <taxon>Micromonosporaceae</taxon>
        <taxon>Actinocatenispora</taxon>
    </lineage>
</organism>
<dbReference type="PANTHER" id="PTHR43103:SF3">
    <property type="entry name" value="ADP-L-GLYCERO-D-MANNO-HEPTOSE-6-EPIMERASE"/>
    <property type="match status" value="1"/>
</dbReference>
<sequence>MTVLVTGAAGSVAGMMLPYLADLPLRLTDRVAPPELPGAETARGELTAPGFAASVLDGVSAVVHLAAVPHPGTPWGGLVEPNLAGVGALLAAAAEHRTPRLVLASSVHAMGGYLFAGRVPIQETWAPAPCCPYGATKAFAEAAGRAHAHRTGASVVSLRLGAVQPEPFTAGLRPTWLGPDDLGQLVRRALTADVGSGVYHGVSAGSTVWSIGRATAELGYRPALDPARYPVDDDESTSLCQPESRFR</sequence>
<dbReference type="SUPFAM" id="SSF51735">
    <property type="entry name" value="NAD(P)-binding Rossmann-fold domains"/>
    <property type="match status" value="1"/>
</dbReference>
<keyword evidence="1" id="KW-0521">NADP</keyword>
<evidence type="ECO:0000256" key="2">
    <source>
        <dbReference type="ARBA" id="ARBA00023277"/>
    </source>
</evidence>
<gene>
    <name evidence="5" type="ORF">Asera_59330</name>
</gene>